<keyword evidence="2" id="KW-0521">NADP</keyword>
<dbReference type="PANTHER" id="PTHR43976:SF16">
    <property type="entry name" value="SHORT-CHAIN DEHYDROGENASE_REDUCTASE FAMILY PROTEIN"/>
    <property type="match status" value="1"/>
</dbReference>
<dbReference type="GO" id="GO:0016491">
    <property type="term" value="F:oxidoreductase activity"/>
    <property type="evidence" value="ECO:0007669"/>
    <property type="project" value="UniProtKB-KW"/>
</dbReference>
<dbReference type="InterPro" id="IPR020904">
    <property type="entry name" value="Sc_DH/Rdtase_CS"/>
</dbReference>
<proteinExistence type="inferred from homology"/>
<name>A0A0C3BQP4_PILCF</name>
<comment type="similarity">
    <text evidence="1 4">Belongs to the short-chain dehydrogenases/reductases (SDR) family.</text>
</comment>
<keyword evidence="3" id="KW-0560">Oxidoreductase</keyword>
<evidence type="ECO:0000256" key="2">
    <source>
        <dbReference type="ARBA" id="ARBA00022857"/>
    </source>
</evidence>
<dbReference type="STRING" id="765440.A0A0C3BQP4"/>
<dbReference type="SUPFAM" id="SSF51735">
    <property type="entry name" value="NAD(P)-binding Rossmann-fold domains"/>
    <property type="match status" value="1"/>
</dbReference>
<evidence type="ECO:0000313" key="5">
    <source>
        <dbReference type="EMBL" id="KIM79592.1"/>
    </source>
</evidence>
<evidence type="ECO:0000256" key="1">
    <source>
        <dbReference type="ARBA" id="ARBA00006484"/>
    </source>
</evidence>
<protein>
    <submittedName>
        <fullName evidence="5">Uncharacterized protein</fullName>
    </submittedName>
</protein>
<reference evidence="6" key="2">
    <citation type="submission" date="2015-01" db="EMBL/GenBank/DDBJ databases">
        <title>Evolutionary Origins and Diversification of the Mycorrhizal Mutualists.</title>
        <authorList>
            <consortium name="DOE Joint Genome Institute"/>
            <consortium name="Mycorrhizal Genomics Consortium"/>
            <person name="Kohler A."/>
            <person name="Kuo A."/>
            <person name="Nagy L.G."/>
            <person name="Floudas D."/>
            <person name="Copeland A."/>
            <person name="Barry K.W."/>
            <person name="Cichocki N."/>
            <person name="Veneault-Fourrey C."/>
            <person name="LaButti K."/>
            <person name="Lindquist E.A."/>
            <person name="Lipzen A."/>
            <person name="Lundell T."/>
            <person name="Morin E."/>
            <person name="Murat C."/>
            <person name="Riley R."/>
            <person name="Ohm R."/>
            <person name="Sun H."/>
            <person name="Tunlid A."/>
            <person name="Henrissat B."/>
            <person name="Grigoriev I.V."/>
            <person name="Hibbett D.S."/>
            <person name="Martin F."/>
        </authorList>
    </citation>
    <scope>NUCLEOTIDE SEQUENCE [LARGE SCALE GENOMIC DNA]</scope>
    <source>
        <strain evidence="6">F 1598</strain>
    </source>
</reference>
<dbReference type="OrthoDB" id="1274115at2759"/>
<sequence>LVTGASSGFRKTVAQYVLKNGDVAVVAARKREALSFLSSQYSSDRLCVFEVDVTKEQNVVAAFAKTKEVFQRLDVVFNNASYGALGEVEGTPDDVARSVFEVNFWGNVNVTKAVKFFRKVNAPGVGGRLVQISSASGIRAFPVVGFYAASKHAIEGLSESLARELDPKWNIKITILEPSGFKTSSGSYIIRTPIHPAYDDPSQVCYRFRKALDGLLERGDPDKAARVIYQLAAHPEPPFRLPLGKDALEVFREKLSSTVAEVEKFASWSDDLALD</sequence>
<reference evidence="5 6" key="1">
    <citation type="submission" date="2014-04" db="EMBL/GenBank/DDBJ databases">
        <authorList>
            <consortium name="DOE Joint Genome Institute"/>
            <person name="Kuo A."/>
            <person name="Tarkka M."/>
            <person name="Buscot F."/>
            <person name="Kohler A."/>
            <person name="Nagy L.G."/>
            <person name="Floudas D."/>
            <person name="Copeland A."/>
            <person name="Barry K.W."/>
            <person name="Cichocki N."/>
            <person name="Veneault-Fourrey C."/>
            <person name="LaButti K."/>
            <person name="Lindquist E.A."/>
            <person name="Lipzen A."/>
            <person name="Lundell T."/>
            <person name="Morin E."/>
            <person name="Murat C."/>
            <person name="Sun H."/>
            <person name="Tunlid A."/>
            <person name="Henrissat B."/>
            <person name="Grigoriev I.V."/>
            <person name="Hibbett D.S."/>
            <person name="Martin F."/>
            <person name="Nordberg H.P."/>
            <person name="Cantor M.N."/>
            <person name="Hua S.X."/>
        </authorList>
    </citation>
    <scope>NUCLEOTIDE SEQUENCE [LARGE SCALE GENOMIC DNA]</scope>
    <source>
        <strain evidence="5 6">F 1598</strain>
    </source>
</reference>
<gene>
    <name evidence="5" type="ORF">PILCRDRAFT_74149</name>
</gene>
<evidence type="ECO:0000256" key="3">
    <source>
        <dbReference type="ARBA" id="ARBA00023002"/>
    </source>
</evidence>
<dbReference type="AlphaFoldDB" id="A0A0C3BQP4"/>
<dbReference type="InterPro" id="IPR051911">
    <property type="entry name" value="SDR_oxidoreductase"/>
</dbReference>
<dbReference type="Gene3D" id="3.40.50.720">
    <property type="entry name" value="NAD(P)-binding Rossmann-like Domain"/>
    <property type="match status" value="1"/>
</dbReference>
<evidence type="ECO:0000313" key="6">
    <source>
        <dbReference type="Proteomes" id="UP000054166"/>
    </source>
</evidence>
<dbReference type="PRINTS" id="PR00081">
    <property type="entry name" value="GDHRDH"/>
</dbReference>
<dbReference type="PANTHER" id="PTHR43976">
    <property type="entry name" value="SHORT CHAIN DEHYDROGENASE"/>
    <property type="match status" value="1"/>
</dbReference>
<dbReference type="Pfam" id="PF00106">
    <property type="entry name" value="adh_short"/>
    <property type="match status" value="1"/>
</dbReference>
<evidence type="ECO:0000256" key="4">
    <source>
        <dbReference type="RuleBase" id="RU000363"/>
    </source>
</evidence>
<dbReference type="InterPro" id="IPR036291">
    <property type="entry name" value="NAD(P)-bd_dom_sf"/>
</dbReference>
<dbReference type="InterPro" id="IPR002347">
    <property type="entry name" value="SDR_fam"/>
</dbReference>
<dbReference type="HOGENOM" id="CLU_010194_2_9_1"/>
<dbReference type="PRINTS" id="PR00080">
    <property type="entry name" value="SDRFAMILY"/>
</dbReference>
<accession>A0A0C3BQP4</accession>
<dbReference type="InParanoid" id="A0A0C3BQP4"/>
<dbReference type="EMBL" id="KN833008">
    <property type="protein sequence ID" value="KIM79592.1"/>
    <property type="molecule type" value="Genomic_DNA"/>
</dbReference>
<keyword evidence="6" id="KW-1185">Reference proteome</keyword>
<dbReference type="PROSITE" id="PS00061">
    <property type="entry name" value="ADH_SHORT"/>
    <property type="match status" value="1"/>
</dbReference>
<organism evidence="5 6">
    <name type="scientific">Piloderma croceum (strain F 1598)</name>
    <dbReference type="NCBI Taxonomy" id="765440"/>
    <lineage>
        <taxon>Eukaryota</taxon>
        <taxon>Fungi</taxon>
        <taxon>Dikarya</taxon>
        <taxon>Basidiomycota</taxon>
        <taxon>Agaricomycotina</taxon>
        <taxon>Agaricomycetes</taxon>
        <taxon>Agaricomycetidae</taxon>
        <taxon>Atheliales</taxon>
        <taxon>Atheliaceae</taxon>
        <taxon>Piloderma</taxon>
    </lineage>
</organism>
<dbReference type="Proteomes" id="UP000054166">
    <property type="component" value="Unassembled WGS sequence"/>
</dbReference>
<feature type="non-terminal residue" evidence="5">
    <location>
        <position position="1"/>
    </location>
</feature>